<protein>
    <submittedName>
        <fullName evidence="1">Uncharacterized protein</fullName>
    </submittedName>
</protein>
<evidence type="ECO:0000313" key="2">
    <source>
        <dbReference type="Proteomes" id="UP000248627"/>
    </source>
</evidence>
<dbReference type="AlphaFoldDB" id="A0A2W2B352"/>
<gene>
    <name evidence="1" type="ORF">C1I93_30875</name>
</gene>
<dbReference type="Proteomes" id="UP000248627">
    <property type="component" value="Unassembled WGS sequence"/>
</dbReference>
<reference evidence="1 2" key="1">
    <citation type="submission" date="2018-01" db="EMBL/GenBank/DDBJ databases">
        <title>Draft genome sequence of Jishengella endophytica.</title>
        <authorList>
            <person name="Sahin N."/>
            <person name="Ay H."/>
            <person name="Saygin H."/>
        </authorList>
    </citation>
    <scope>NUCLEOTIDE SEQUENCE [LARGE SCALE GENOMIC DNA]</scope>
    <source>
        <strain evidence="1 2">DSM 45430</strain>
    </source>
</reference>
<accession>A0A2W2B352</accession>
<dbReference type="EMBL" id="POTX01000522">
    <property type="protein sequence ID" value="PZF81755.1"/>
    <property type="molecule type" value="Genomic_DNA"/>
</dbReference>
<proteinExistence type="predicted"/>
<name>A0A2W2B352_9ACTN</name>
<comment type="caution">
    <text evidence="1">The sequence shown here is derived from an EMBL/GenBank/DDBJ whole genome shotgun (WGS) entry which is preliminary data.</text>
</comment>
<feature type="non-terminal residue" evidence="1">
    <location>
        <position position="101"/>
    </location>
</feature>
<sequence>MPPNQVVHTAISAVANRIAHTGTATTTALTDSAVDRLYSTLTRRLNTSVIGARVLKNLESHPTATATRTATEQAVAAEADADHQFADELRHLVGQLPFTPP</sequence>
<keyword evidence="2" id="KW-1185">Reference proteome</keyword>
<dbReference type="RefSeq" id="WP_220039625.1">
    <property type="nucleotide sequence ID" value="NZ_POTX01000522.1"/>
</dbReference>
<evidence type="ECO:0000313" key="1">
    <source>
        <dbReference type="EMBL" id="PZF81755.1"/>
    </source>
</evidence>
<organism evidence="1 2">
    <name type="scientific">Micromonospora endophytica</name>
    <dbReference type="NCBI Taxonomy" id="515350"/>
    <lineage>
        <taxon>Bacteria</taxon>
        <taxon>Bacillati</taxon>
        <taxon>Actinomycetota</taxon>
        <taxon>Actinomycetes</taxon>
        <taxon>Micromonosporales</taxon>
        <taxon>Micromonosporaceae</taxon>
        <taxon>Micromonospora</taxon>
    </lineage>
</organism>